<dbReference type="SUPFAM" id="SSF55781">
    <property type="entry name" value="GAF domain-like"/>
    <property type="match status" value="1"/>
</dbReference>
<dbReference type="InterPro" id="IPR003018">
    <property type="entry name" value="GAF"/>
</dbReference>
<feature type="region of interest" description="Disordered" evidence="1">
    <location>
        <begin position="1"/>
        <end position="39"/>
    </location>
</feature>
<dbReference type="InterPro" id="IPR013976">
    <property type="entry name" value="HDOD"/>
</dbReference>
<evidence type="ECO:0000259" key="2">
    <source>
        <dbReference type="PROSITE" id="PS51833"/>
    </source>
</evidence>
<reference evidence="3 4" key="1">
    <citation type="submission" date="2012-09" db="EMBL/GenBank/DDBJ databases">
        <title>Draft Genome Sequences of 6 Strains from Genus Thauera.</title>
        <authorList>
            <person name="Liu B."/>
            <person name="Shapleigh J.P."/>
            <person name="Frostegard A.H."/>
        </authorList>
    </citation>
    <scope>NUCLEOTIDE SEQUENCE [LARGE SCALE GENOMIC DNA]</scope>
    <source>
        <strain evidence="4">47Lol / DSM 12138</strain>
    </source>
</reference>
<keyword evidence="3" id="KW-0418">Kinase</keyword>
<dbReference type="Proteomes" id="UP000013232">
    <property type="component" value="Unassembled WGS sequence"/>
</dbReference>
<dbReference type="InterPro" id="IPR052340">
    <property type="entry name" value="RNase_Y/CdgJ"/>
</dbReference>
<dbReference type="PROSITE" id="PS51833">
    <property type="entry name" value="HDOD"/>
    <property type="match status" value="1"/>
</dbReference>
<dbReference type="AlphaFoldDB" id="N6Z3H5"/>
<proteinExistence type="predicted"/>
<dbReference type="PANTHER" id="PTHR33525">
    <property type="match status" value="1"/>
</dbReference>
<dbReference type="RefSeq" id="WP_004336342.1">
    <property type="nucleotide sequence ID" value="NZ_AMXE01000021.1"/>
</dbReference>
<keyword evidence="3" id="KW-0808">Transferase</keyword>
<evidence type="ECO:0000313" key="3">
    <source>
        <dbReference type="EMBL" id="ENO88888.1"/>
    </source>
</evidence>
<name>N6Z3H5_THAL4</name>
<dbReference type="OrthoDB" id="9791419at2"/>
<gene>
    <name evidence="3" type="ORF">C666_07720</name>
</gene>
<feature type="compositionally biased region" description="Basic and acidic residues" evidence="1">
    <location>
        <begin position="1"/>
        <end position="17"/>
    </location>
</feature>
<sequence>MKNQIEDSGGRHARDGDAPAIAPPPADDGGALRHEAAHQTSRNGALDFLLRRMRHRRDFPALSESVAAINRIATDEAETIGTLSNLILRDFSLTNKLLRLVNSAHYRPAAGGQVSTVSRAVIVLGFDTVRDMAITMLLFEHLQNGPQARQLREAFLHTYLAGLFARGLAARLRTHDLEQAFICATFHNLGRLLSQFYFAEESEDIRLAMKQFDCSEDVAAQRVLGVSFEDLGIGIARSWGFPALILDSMRRPPEGAVRKPATAAERLRALSACANACCDAITRLVPAEQDQALQAIAGRFADAVPLDADTVRELMQAAVGEAESFAQAIRLGAGETGLGRQLAAWAARNGQPAGAQAPGTLPASALLEQGLIGESGPAGQKPADAQAVLSSGIQDISNTLVEDFKLNDVLRIILETMYRAMGFKHVLLCIRDAHGNTMSGRFGFGPGAAELAKNIRFGLSAQPDDVFGVAAAKGVDILISDIDDPGIAARVPAWYRKSMPSHTFVLFPLMINNRAVALIYADKDNAGEIEIGGQELALLRTLRNQAVLAIRQAG</sequence>
<dbReference type="SUPFAM" id="SSF109604">
    <property type="entry name" value="HD-domain/PDEase-like"/>
    <property type="match status" value="1"/>
</dbReference>
<evidence type="ECO:0000313" key="4">
    <source>
        <dbReference type="Proteomes" id="UP000013232"/>
    </source>
</evidence>
<dbReference type="InterPro" id="IPR029016">
    <property type="entry name" value="GAF-like_dom_sf"/>
</dbReference>
<protein>
    <submittedName>
        <fullName evidence="3">Serine/threonine protein kinase</fullName>
    </submittedName>
</protein>
<dbReference type="Pfam" id="PF08668">
    <property type="entry name" value="HDOD"/>
    <property type="match status" value="1"/>
</dbReference>
<keyword evidence="3" id="KW-0723">Serine/threonine-protein kinase</keyword>
<evidence type="ECO:0000256" key="1">
    <source>
        <dbReference type="SAM" id="MobiDB-lite"/>
    </source>
</evidence>
<comment type="caution">
    <text evidence="3">The sequence shown here is derived from an EMBL/GenBank/DDBJ whole genome shotgun (WGS) entry which is preliminary data.</text>
</comment>
<dbReference type="Gene3D" id="3.30.450.40">
    <property type="match status" value="1"/>
</dbReference>
<dbReference type="PANTHER" id="PTHR33525:SF3">
    <property type="entry name" value="RIBONUCLEASE Y"/>
    <property type="match status" value="1"/>
</dbReference>
<organism evidence="3 4">
    <name type="scientific">Thauera linaloolentis (strain DSM 12138 / JCM 21573 / CCUG 41526 / CIP 105981 / IAM 15112 / NBRC 102519 / 47Lol)</name>
    <dbReference type="NCBI Taxonomy" id="1123367"/>
    <lineage>
        <taxon>Bacteria</taxon>
        <taxon>Pseudomonadati</taxon>
        <taxon>Pseudomonadota</taxon>
        <taxon>Betaproteobacteria</taxon>
        <taxon>Rhodocyclales</taxon>
        <taxon>Zoogloeaceae</taxon>
        <taxon>Thauera</taxon>
    </lineage>
</organism>
<dbReference type="STRING" id="1123367.GCA_000621305_00854"/>
<keyword evidence="4" id="KW-1185">Reference proteome</keyword>
<dbReference type="Gene3D" id="1.10.3210.10">
    <property type="entry name" value="Hypothetical protein af1432"/>
    <property type="match status" value="1"/>
</dbReference>
<dbReference type="EMBL" id="AMXE01000021">
    <property type="protein sequence ID" value="ENO88888.1"/>
    <property type="molecule type" value="Genomic_DNA"/>
</dbReference>
<feature type="domain" description="HDOD" evidence="2">
    <location>
        <begin position="59"/>
        <end position="255"/>
    </location>
</feature>
<dbReference type="eggNOG" id="COG1639">
    <property type="taxonomic scope" value="Bacteria"/>
</dbReference>
<accession>N6Z3H5</accession>
<dbReference type="Pfam" id="PF01590">
    <property type="entry name" value="GAF"/>
    <property type="match status" value="1"/>
</dbReference>
<dbReference type="GO" id="GO:0004674">
    <property type="term" value="F:protein serine/threonine kinase activity"/>
    <property type="evidence" value="ECO:0007669"/>
    <property type="project" value="UniProtKB-KW"/>
</dbReference>